<dbReference type="AlphaFoldDB" id="A0AAV3NQK9"/>
<evidence type="ECO:0000313" key="1">
    <source>
        <dbReference type="EMBL" id="GAA0141167.1"/>
    </source>
</evidence>
<protein>
    <submittedName>
        <fullName evidence="1">Uncharacterized protein</fullName>
    </submittedName>
</protein>
<keyword evidence="2" id="KW-1185">Reference proteome</keyword>
<gene>
    <name evidence="1" type="ORF">LIER_02374</name>
</gene>
<accession>A0AAV3NQK9</accession>
<organism evidence="1 2">
    <name type="scientific">Lithospermum erythrorhizon</name>
    <name type="common">Purple gromwell</name>
    <name type="synonym">Lithospermum officinale var. erythrorhizon</name>
    <dbReference type="NCBI Taxonomy" id="34254"/>
    <lineage>
        <taxon>Eukaryota</taxon>
        <taxon>Viridiplantae</taxon>
        <taxon>Streptophyta</taxon>
        <taxon>Embryophyta</taxon>
        <taxon>Tracheophyta</taxon>
        <taxon>Spermatophyta</taxon>
        <taxon>Magnoliopsida</taxon>
        <taxon>eudicotyledons</taxon>
        <taxon>Gunneridae</taxon>
        <taxon>Pentapetalae</taxon>
        <taxon>asterids</taxon>
        <taxon>lamiids</taxon>
        <taxon>Boraginales</taxon>
        <taxon>Boraginaceae</taxon>
        <taxon>Boraginoideae</taxon>
        <taxon>Lithospermeae</taxon>
        <taxon>Lithospermum</taxon>
    </lineage>
</organism>
<name>A0AAV3NQK9_LITER</name>
<evidence type="ECO:0000313" key="2">
    <source>
        <dbReference type="Proteomes" id="UP001454036"/>
    </source>
</evidence>
<reference evidence="1 2" key="1">
    <citation type="submission" date="2024-01" db="EMBL/GenBank/DDBJ databases">
        <title>The complete chloroplast genome sequence of Lithospermum erythrorhizon: insights into the phylogenetic relationship among Boraginaceae species and the maternal lineages of purple gromwells.</title>
        <authorList>
            <person name="Okada T."/>
            <person name="Watanabe K."/>
        </authorList>
    </citation>
    <scope>NUCLEOTIDE SEQUENCE [LARGE SCALE GENOMIC DNA]</scope>
</reference>
<proteinExistence type="predicted"/>
<dbReference type="Proteomes" id="UP001454036">
    <property type="component" value="Unassembled WGS sequence"/>
</dbReference>
<comment type="caution">
    <text evidence="1">The sequence shown here is derived from an EMBL/GenBank/DDBJ whole genome shotgun (WGS) entry which is preliminary data.</text>
</comment>
<dbReference type="EMBL" id="BAABME010000253">
    <property type="protein sequence ID" value="GAA0141167.1"/>
    <property type="molecule type" value="Genomic_DNA"/>
</dbReference>
<sequence>MASLDDGLVHLRTQEDVDEIVRWVRGVKEIGIYVSHPGREYDKSLILGEMYNSFRSKWPKATMTEINDVEVRLMGSKQVMLLGWYPNDDRVFGEEIVEQVDVGNQ</sequence>